<dbReference type="EMBL" id="BKAG01000002">
    <property type="protein sequence ID" value="GEP41125.1"/>
    <property type="molecule type" value="Genomic_DNA"/>
</dbReference>
<gene>
    <name evidence="2" type="ORF">BGE01nite_04160</name>
</gene>
<feature type="chain" id="PRO_5021854737" evidence="1">
    <location>
        <begin position="24"/>
        <end position="515"/>
    </location>
</feature>
<evidence type="ECO:0000256" key="1">
    <source>
        <dbReference type="SAM" id="SignalP"/>
    </source>
</evidence>
<evidence type="ECO:0000313" key="2">
    <source>
        <dbReference type="EMBL" id="GEP41125.1"/>
    </source>
</evidence>
<keyword evidence="1" id="KW-0732">Signal</keyword>
<dbReference type="RefSeq" id="WP_146848597.1">
    <property type="nucleotide sequence ID" value="NZ_BKAG01000002.1"/>
</dbReference>
<reference evidence="2 3" key="1">
    <citation type="submission" date="2019-07" db="EMBL/GenBank/DDBJ databases">
        <title>Whole genome shotgun sequence of Brevifollis gellanilyticus NBRC 108608.</title>
        <authorList>
            <person name="Hosoyama A."/>
            <person name="Uohara A."/>
            <person name="Ohji S."/>
            <person name="Ichikawa N."/>
        </authorList>
    </citation>
    <scope>NUCLEOTIDE SEQUENCE [LARGE SCALE GENOMIC DNA]</scope>
    <source>
        <strain evidence="2 3">NBRC 108608</strain>
    </source>
</reference>
<dbReference type="Proteomes" id="UP000321577">
    <property type="component" value="Unassembled WGS sequence"/>
</dbReference>
<sequence length="515" mass="55081">MKTNVIRSTFLAAALLGSTSSQAQAGEDNFAAATEISGGQYTSPNISLLNYTSENGEPPLVWEDGAAGKSAWWKWTAPEDGFCTVDTLKEPETMAIYDPIIGVYTGATVNALTRVVFSDDHWTNINGGTYRGGSCTFYATKNTTYHITVDGLDASSVTAAQHRVRLHLGLLPKRASKNVGVWRDYTDPTLFGNLTFTKTSAFSFSAKFTHGTKSYPFSGVLSPEGFFSTAFPRTSPVGSPPLTPIGLIIDAKVGGFFHVSTGGADWDSQKLYEVIQFPVGTVSQVAGNFSGSFMLNGLNGQGMVFATVKPNGTTSGTTTLPDGVKVTFSGPLAFESSTESVLPLCTTLHGGKGHCLQKLKFADLGQHDHLLSQGSIYYIRPPAAKSAFYPNGINSYGSLFGGTWTKPALNQRALGFLEGAMGDGTLQIPSVLGEINAVMENLNFSTANKFIFKTPAMRKPVLTLNTLTGQVTGSIYEPAGKKRTLTGALYKYNNQLYLRGQVSGITQNVSFEVKP</sequence>
<feature type="signal peptide" evidence="1">
    <location>
        <begin position="1"/>
        <end position="23"/>
    </location>
</feature>
<dbReference type="AlphaFoldDB" id="A0A512M305"/>
<organism evidence="2 3">
    <name type="scientific">Brevifollis gellanilyticus</name>
    <dbReference type="NCBI Taxonomy" id="748831"/>
    <lineage>
        <taxon>Bacteria</taxon>
        <taxon>Pseudomonadati</taxon>
        <taxon>Verrucomicrobiota</taxon>
        <taxon>Verrucomicrobiia</taxon>
        <taxon>Verrucomicrobiales</taxon>
        <taxon>Verrucomicrobiaceae</taxon>
    </lineage>
</organism>
<evidence type="ECO:0000313" key="3">
    <source>
        <dbReference type="Proteomes" id="UP000321577"/>
    </source>
</evidence>
<comment type="caution">
    <text evidence="2">The sequence shown here is derived from an EMBL/GenBank/DDBJ whole genome shotgun (WGS) entry which is preliminary data.</text>
</comment>
<dbReference type="OrthoDB" id="252952at2"/>
<accession>A0A512M305</accession>
<protein>
    <submittedName>
        <fullName evidence="2">Uncharacterized protein</fullName>
    </submittedName>
</protein>
<keyword evidence="3" id="KW-1185">Reference proteome</keyword>
<name>A0A512M305_9BACT</name>
<proteinExistence type="predicted"/>